<comment type="caution">
    <text evidence="2">The sequence shown here is derived from an EMBL/GenBank/DDBJ whole genome shotgun (WGS) entry which is preliminary data.</text>
</comment>
<feature type="region of interest" description="Disordered" evidence="1">
    <location>
        <begin position="121"/>
        <end position="157"/>
    </location>
</feature>
<feature type="region of interest" description="Disordered" evidence="1">
    <location>
        <begin position="176"/>
        <end position="248"/>
    </location>
</feature>
<feature type="non-terminal residue" evidence="2">
    <location>
        <position position="248"/>
    </location>
</feature>
<feature type="non-terminal residue" evidence="2">
    <location>
        <position position="1"/>
    </location>
</feature>
<evidence type="ECO:0000256" key="1">
    <source>
        <dbReference type="SAM" id="MobiDB-lite"/>
    </source>
</evidence>
<keyword evidence="3" id="KW-1185">Reference proteome</keyword>
<feature type="compositionally biased region" description="Pro residues" evidence="1">
    <location>
        <begin position="233"/>
        <end position="248"/>
    </location>
</feature>
<evidence type="ECO:0000313" key="3">
    <source>
        <dbReference type="Proteomes" id="UP001189429"/>
    </source>
</evidence>
<feature type="compositionally biased region" description="Low complexity" evidence="1">
    <location>
        <begin position="210"/>
        <end position="229"/>
    </location>
</feature>
<name>A0ABN9SZE3_9DINO</name>
<feature type="region of interest" description="Disordered" evidence="1">
    <location>
        <begin position="15"/>
        <end position="58"/>
    </location>
</feature>
<gene>
    <name evidence="2" type="ORF">PCOR1329_LOCUS34044</name>
</gene>
<protein>
    <submittedName>
        <fullName evidence="2">Uncharacterized protein</fullName>
    </submittedName>
</protein>
<dbReference type="EMBL" id="CAUYUJ010014190">
    <property type="protein sequence ID" value="CAK0837997.1"/>
    <property type="molecule type" value="Genomic_DNA"/>
</dbReference>
<sequence length="248" mass="25267">SDIFAQSSSGARLFFCPRAAHRRPRAGGAQARSSGGSPRPPLFQAGRACSWPPQTPGEREARVCARALACRRSRTARARALPAPALGRPPRRAQARHIPDLAPPFWGSTQRPLGHDVRLGPVHGPCPAHGPQRGQPARGPASRHAGAPPAVVGHVLPRPGGGGRCPLAVAAAAPAARGAAPGGGSGRRPRQQPSAGAPGLRARRGRVGRALRAGGRCAVSRRAAVPLAGGPRGRPPPRAAPGPGPPRG</sequence>
<reference evidence="2" key="1">
    <citation type="submission" date="2023-10" db="EMBL/GenBank/DDBJ databases">
        <authorList>
            <person name="Chen Y."/>
            <person name="Shah S."/>
            <person name="Dougan E. K."/>
            <person name="Thang M."/>
            <person name="Chan C."/>
        </authorList>
    </citation>
    <scope>NUCLEOTIDE SEQUENCE [LARGE SCALE GENOMIC DNA]</scope>
</reference>
<accession>A0ABN9SZE3</accession>
<proteinExistence type="predicted"/>
<evidence type="ECO:0000313" key="2">
    <source>
        <dbReference type="EMBL" id="CAK0837997.1"/>
    </source>
</evidence>
<dbReference type="Proteomes" id="UP001189429">
    <property type="component" value="Unassembled WGS sequence"/>
</dbReference>
<feature type="compositionally biased region" description="Low complexity" evidence="1">
    <location>
        <begin position="26"/>
        <end position="37"/>
    </location>
</feature>
<organism evidence="2 3">
    <name type="scientific">Prorocentrum cordatum</name>
    <dbReference type="NCBI Taxonomy" id="2364126"/>
    <lineage>
        <taxon>Eukaryota</taxon>
        <taxon>Sar</taxon>
        <taxon>Alveolata</taxon>
        <taxon>Dinophyceae</taxon>
        <taxon>Prorocentrales</taxon>
        <taxon>Prorocentraceae</taxon>
        <taxon>Prorocentrum</taxon>
    </lineage>
</organism>